<proteinExistence type="predicted"/>
<feature type="modified residue" description="4-aspartylphosphate" evidence="3">
    <location>
        <position position="56"/>
    </location>
</feature>
<evidence type="ECO:0000256" key="3">
    <source>
        <dbReference type="PROSITE-ProRule" id="PRU00169"/>
    </source>
</evidence>
<dbReference type="InterPro" id="IPR007492">
    <property type="entry name" value="LytTR_DNA-bd_dom"/>
</dbReference>
<evidence type="ECO:0000259" key="4">
    <source>
        <dbReference type="PROSITE" id="PS50110"/>
    </source>
</evidence>
<dbReference type="SUPFAM" id="SSF52172">
    <property type="entry name" value="CheY-like"/>
    <property type="match status" value="1"/>
</dbReference>
<dbReference type="PROSITE" id="PS50930">
    <property type="entry name" value="HTH_LYTTR"/>
    <property type="match status" value="1"/>
</dbReference>
<evidence type="ECO:0000313" key="6">
    <source>
        <dbReference type="EMBL" id="MCC9294795.1"/>
    </source>
</evidence>
<evidence type="ECO:0000259" key="5">
    <source>
        <dbReference type="PROSITE" id="PS50930"/>
    </source>
</evidence>
<dbReference type="RefSeq" id="WP_150358865.1">
    <property type="nucleotide sequence ID" value="NZ_JAJJPB010000007.1"/>
</dbReference>
<dbReference type="Gene3D" id="2.40.50.40">
    <property type="match status" value="1"/>
</dbReference>
<dbReference type="Gene3D" id="3.40.50.2300">
    <property type="match status" value="1"/>
</dbReference>
<name>A0ABS8N4V7_9CLOT</name>
<comment type="caution">
    <text evidence="6">The sequence shown here is derived from an EMBL/GenBank/DDBJ whole genome shotgun (WGS) entry which is preliminary data.</text>
</comment>
<feature type="domain" description="Response regulatory" evidence="4">
    <location>
        <begin position="5"/>
        <end position="119"/>
    </location>
</feature>
<dbReference type="GO" id="GO:0003677">
    <property type="term" value="F:DNA binding"/>
    <property type="evidence" value="ECO:0007669"/>
    <property type="project" value="UniProtKB-KW"/>
</dbReference>
<gene>
    <name evidence="6" type="ORF">LN736_07985</name>
</gene>
<dbReference type="SMART" id="SM00448">
    <property type="entry name" value="REC"/>
    <property type="match status" value="1"/>
</dbReference>
<dbReference type="EMBL" id="JAJJPB010000007">
    <property type="protein sequence ID" value="MCC9294795.1"/>
    <property type="molecule type" value="Genomic_DNA"/>
</dbReference>
<dbReference type="Pfam" id="PF00072">
    <property type="entry name" value="Response_reg"/>
    <property type="match status" value="1"/>
</dbReference>
<feature type="domain" description="HTH LytTR-type" evidence="5">
    <location>
        <begin position="154"/>
        <end position="257"/>
    </location>
</feature>
<dbReference type="PANTHER" id="PTHR37299:SF1">
    <property type="entry name" value="STAGE 0 SPORULATION PROTEIN A HOMOLOG"/>
    <property type="match status" value="1"/>
</dbReference>
<keyword evidence="6" id="KW-0238">DNA-binding</keyword>
<dbReference type="PROSITE" id="PS50110">
    <property type="entry name" value="RESPONSE_REGULATORY"/>
    <property type="match status" value="1"/>
</dbReference>
<dbReference type="Proteomes" id="UP001165422">
    <property type="component" value="Unassembled WGS sequence"/>
</dbReference>
<accession>A0ABS8N4V7</accession>
<protein>
    <recommendedName>
        <fullName evidence="1">Stage 0 sporulation protein A homolog</fullName>
    </recommendedName>
</protein>
<dbReference type="SMART" id="SM00850">
    <property type="entry name" value="LytTR"/>
    <property type="match status" value="1"/>
</dbReference>
<dbReference type="Pfam" id="PF04397">
    <property type="entry name" value="LytTR"/>
    <property type="match status" value="1"/>
</dbReference>
<dbReference type="InterPro" id="IPR046947">
    <property type="entry name" value="LytR-like"/>
</dbReference>
<dbReference type="PANTHER" id="PTHR37299">
    <property type="entry name" value="TRANSCRIPTIONAL REGULATOR-RELATED"/>
    <property type="match status" value="1"/>
</dbReference>
<organism evidence="6 7">
    <name type="scientific">Clostridium aromativorans</name>
    <dbReference type="NCBI Taxonomy" id="2836848"/>
    <lineage>
        <taxon>Bacteria</taxon>
        <taxon>Bacillati</taxon>
        <taxon>Bacillota</taxon>
        <taxon>Clostridia</taxon>
        <taxon>Eubacteriales</taxon>
        <taxon>Clostridiaceae</taxon>
        <taxon>Clostridium</taxon>
    </lineage>
</organism>
<evidence type="ECO:0000256" key="1">
    <source>
        <dbReference type="ARBA" id="ARBA00018672"/>
    </source>
</evidence>
<keyword evidence="7" id="KW-1185">Reference proteome</keyword>
<evidence type="ECO:0000313" key="7">
    <source>
        <dbReference type="Proteomes" id="UP001165422"/>
    </source>
</evidence>
<comment type="function">
    <text evidence="2">May play the central regulatory role in sporulation. It may be an element of the effector pathway responsible for the activation of sporulation genes in response to nutritional stress. Spo0A may act in concert with spo0H (a sigma factor) to control the expression of some genes that are critical to the sporulation process.</text>
</comment>
<dbReference type="InterPro" id="IPR001789">
    <property type="entry name" value="Sig_transdc_resp-reg_receiver"/>
</dbReference>
<reference evidence="6" key="1">
    <citation type="submission" date="2021-11" db="EMBL/GenBank/DDBJ databases">
        <authorList>
            <person name="Qingchun L."/>
            <person name="Dong Z."/>
            <person name="Zongwei Q."/>
            <person name="Jia Z."/>
            <person name="Duotao L."/>
        </authorList>
    </citation>
    <scope>NUCLEOTIDE SEQUENCE</scope>
    <source>
        <strain evidence="6">WLY-B-L2</strain>
    </source>
</reference>
<dbReference type="InterPro" id="IPR011006">
    <property type="entry name" value="CheY-like_superfamily"/>
</dbReference>
<sequence>MDKLRCVIVEDEIPAAEELNYIISQHKGISVEGIAYDGKTGMELVKSKKPDAVFLDINMPVENGMEVAKNIKRFDEHVDIIFVTAYEEHAVKAFELNALDYVLKPFDEKRIAITIDRLMQKSDDKNTEDGRISKDILNELIDKMDKEKKLVKKIPCERQGKIILVNVKDIYYCYIKDDKTYVKVKNDSYLVGYTLGQIEERTNFFRSHRSFLVNIDNIRELYSWFNGTYKLVMDDEKKSEIPISRNNVKKLKSLLKM</sequence>
<evidence type="ECO:0000256" key="2">
    <source>
        <dbReference type="ARBA" id="ARBA00024867"/>
    </source>
</evidence>
<dbReference type="Gene3D" id="2.20.25.10">
    <property type="match status" value="1"/>
</dbReference>
<keyword evidence="3" id="KW-0597">Phosphoprotein</keyword>